<organism evidence="8 9">
    <name type="scientific">Diplocarpon rosae</name>
    <dbReference type="NCBI Taxonomy" id="946125"/>
    <lineage>
        <taxon>Eukaryota</taxon>
        <taxon>Fungi</taxon>
        <taxon>Dikarya</taxon>
        <taxon>Ascomycota</taxon>
        <taxon>Pezizomycotina</taxon>
        <taxon>Leotiomycetes</taxon>
        <taxon>Helotiales</taxon>
        <taxon>Drepanopezizaceae</taxon>
        <taxon>Diplocarpon</taxon>
    </lineage>
</organism>
<gene>
    <name evidence="8" type="ORF">QTJ16_000745</name>
</gene>
<accession>A0AAD9WFW7</accession>
<dbReference type="InterPro" id="IPR005574">
    <property type="entry name" value="Rpb4/RPC9"/>
</dbReference>
<feature type="domain" description="RNA polymerase Rpb4/RPC9 core" evidence="7">
    <location>
        <begin position="1"/>
        <end position="131"/>
    </location>
</feature>
<dbReference type="GO" id="GO:0006384">
    <property type="term" value="P:transcription initiation at RNA polymerase III promoter"/>
    <property type="evidence" value="ECO:0007669"/>
    <property type="project" value="InterPro"/>
</dbReference>
<dbReference type="EMBL" id="JAUBYV010000001">
    <property type="protein sequence ID" value="KAK2629925.1"/>
    <property type="molecule type" value="Genomic_DNA"/>
</dbReference>
<dbReference type="InterPro" id="IPR038846">
    <property type="entry name" value="RPC9"/>
</dbReference>
<evidence type="ECO:0000259" key="7">
    <source>
        <dbReference type="SMART" id="SM00657"/>
    </source>
</evidence>
<dbReference type="InterPro" id="IPR006590">
    <property type="entry name" value="RNA_pol_Rpb4/RPC9_core"/>
</dbReference>
<keyword evidence="5" id="KW-0804">Transcription</keyword>
<dbReference type="GO" id="GO:0000166">
    <property type="term" value="F:nucleotide binding"/>
    <property type="evidence" value="ECO:0007669"/>
    <property type="project" value="InterPro"/>
</dbReference>
<keyword evidence="6" id="KW-0539">Nucleus</keyword>
<dbReference type="SUPFAM" id="SSF47819">
    <property type="entry name" value="HRDC-like"/>
    <property type="match status" value="1"/>
</dbReference>
<dbReference type="Proteomes" id="UP001285354">
    <property type="component" value="Unassembled WGS sequence"/>
</dbReference>
<dbReference type="Pfam" id="PF03874">
    <property type="entry name" value="RNA_pol_Rpb4"/>
    <property type="match status" value="1"/>
</dbReference>
<dbReference type="PANTHER" id="PTHR15561">
    <property type="entry name" value="CALCITONIN GENE-RELATED PEPTIDE-RECEPTOR COMPONENT PROTEIN"/>
    <property type="match status" value="1"/>
</dbReference>
<evidence type="ECO:0000256" key="1">
    <source>
        <dbReference type="ARBA" id="ARBA00004123"/>
    </source>
</evidence>
<keyword evidence="9" id="KW-1185">Reference proteome</keyword>
<evidence type="ECO:0000256" key="6">
    <source>
        <dbReference type="ARBA" id="ARBA00023242"/>
    </source>
</evidence>
<dbReference type="AlphaFoldDB" id="A0AAD9WFW7"/>
<keyword evidence="4" id="KW-0240">DNA-directed RNA polymerase</keyword>
<sequence length="150" mass="17398">MKILEAQSATLTNYEVYAHLTEQRKRYSRKGIIGRRPGNLETVVKELLTYFNEAPSPLAAKPLTYNERTIRKLLEGLRRWDFTKGEIIMIMNLRPTKPENLNTMVEELVDRFTDEEQYEIVNIITEVLGKPDGETERHAMTDNATQARTV</sequence>
<evidence type="ECO:0000256" key="2">
    <source>
        <dbReference type="ARBA" id="ARBA00006898"/>
    </source>
</evidence>
<reference evidence="8" key="1">
    <citation type="submission" date="2023-06" db="EMBL/GenBank/DDBJ databases">
        <title>Draft genome of Marssonina rosae.</title>
        <authorList>
            <person name="Cheng Q."/>
        </authorList>
    </citation>
    <scope>NUCLEOTIDE SEQUENCE</scope>
    <source>
        <strain evidence="8">R4</strain>
    </source>
</reference>
<dbReference type="InterPro" id="IPR010997">
    <property type="entry name" value="HRDC-like_sf"/>
</dbReference>
<comment type="subcellular location">
    <subcellularLocation>
        <location evidence="1">Nucleus</location>
    </subcellularLocation>
</comment>
<evidence type="ECO:0000313" key="8">
    <source>
        <dbReference type="EMBL" id="KAK2629925.1"/>
    </source>
</evidence>
<dbReference type="GO" id="GO:0005666">
    <property type="term" value="C:RNA polymerase III complex"/>
    <property type="evidence" value="ECO:0007669"/>
    <property type="project" value="InterPro"/>
</dbReference>
<comment type="caution">
    <text evidence="8">The sequence shown here is derived from an EMBL/GenBank/DDBJ whole genome shotgun (WGS) entry which is preliminary data.</text>
</comment>
<proteinExistence type="inferred from homology"/>
<dbReference type="PANTHER" id="PTHR15561:SF0">
    <property type="entry name" value="DNA-DIRECTED RNA POLYMERASE III SUBUNIT RPC9"/>
    <property type="match status" value="1"/>
</dbReference>
<dbReference type="InterPro" id="IPR038324">
    <property type="entry name" value="Rpb4/RPC9_sf"/>
</dbReference>
<name>A0AAD9WFW7_9HELO</name>
<dbReference type="Gene3D" id="1.20.1250.40">
    <property type="match status" value="1"/>
</dbReference>
<protein>
    <recommendedName>
        <fullName evidence="3">DNA-directed RNA polymerase III subunit RPC9</fullName>
    </recommendedName>
</protein>
<evidence type="ECO:0000256" key="3">
    <source>
        <dbReference type="ARBA" id="ARBA00016672"/>
    </source>
</evidence>
<comment type="similarity">
    <text evidence="2">Belongs to the eukaryotic RPC9 RNA polymerase subunit family.</text>
</comment>
<evidence type="ECO:0000313" key="9">
    <source>
        <dbReference type="Proteomes" id="UP001285354"/>
    </source>
</evidence>
<dbReference type="SMART" id="SM00657">
    <property type="entry name" value="RPOL4c"/>
    <property type="match status" value="1"/>
</dbReference>
<evidence type="ECO:0000256" key="4">
    <source>
        <dbReference type="ARBA" id="ARBA00022478"/>
    </source>
</evidence>
<evidence type="ECO:0000256" key="5">
    <source>
        <dbReference type="ARBA" id="ARBA00023163"/>
    </source>
</evidence>